<organism evidence="2 3">
    <name type="scientific">Paenibacillus allorhizosphaerae</name>
    <dbReference type="NCBI Taxonomy" id="2849866"/>
    <lineage>
        <taxon>Bacteria</taxon>
        <taxon>Bacillati</taxon>
        <taxon>Bacillota</taxon>
        <taxon>Bacilli</taxon>
        <taxon>Bacillales</taxon>
        <taxon>Paenibacillaceae</taxon>
        <taxon>Paenibacillus</taxon>
    </lineage>
</organism>
<reference evidence="2 3" key="1">
    <citation type="submission" date="2021-06" db="EMBL/GenBank/DDBJ databases">
        <authorList>
            <person name="Criscuolo A."/>
        </authorList>
    </citation>
    <scope>NUCLEOTIDE SEQUENCE [LARGE SCALE GENOMIC DNA]</scope>
    <source>
        <strain evidence="3">CIP 111802</strain>
    </source>
</reference>
<feature type="domain" description="ChrB N-terminal" evidence="1">
    <location>
        <begin position="23"/>
        <end position="178"/>
    </location>
</feature>
<dbReference type="Proteomes" id="UP000730618">
    <property type="component" value="Unassembled WGS sequence"/>
</dbReference>
<dbReference type="InterPro" id="IPR046858">
    <property type="entry name" value="ChrB_N"/>
</dbReference>
<sequence>MLNADVKWIILSYKVPAEPSTLRVRVWRTLKALGVVYIQQSVCVAPKTPEVAKKIEALKRMIETNSGEALLLEVERFANGTEQELRDLFNKQRTLELEEFLGGCQLFLQEIESETAKGNFSYREVEENEAELAKLQRWHKKIAKRDFFGCPILGESKRRLEQCDQTFNVFMHKVYATEGSAEGKIHLDGMIRTE</sequence>
<name>A0ABM8VGN0_9BACL</name>
<evidence type="ECO:0000259" key="1">
    <source>
        <dbReference type="Pfam" id="PF20229"/>
    </source>
</evidence>
<proteinExistence type="predicted"/>
<comment type="caution">
    <text evidence="2">The sequence shown here is derived from an EMBL/GenBank/DDBJ whole genome shotgun (WGS) entry which is preliminary data.</text>
</comment>
<protein>
    <recommendedName>
        <fullName evidence="1">ChrB N-terminal domain-containing protein</fullName>
    </recommendedName>
</protein>
<dbReference type="Pfam" id="PF20229">
    <property type="entry name" value="ChrB_N"/>
    <property type="match status" value="1"/>
</dbReference>
<accession>A0ABM8VGN0</accession>
<dbReference type="EMBL" id="CAJVCE010000006">
    <property type="protein sequence ID" value="CAG7639157.1"/>
    <property type="molecule type" value="Genomic_DNA"/>
</dbReference>
<evidence type="ECO:0000313" key="2">
    <source>
        <dbReference type="EMBL" id="CAG7639157.1"/>
    </source>
</evidence>
<gene>
    <name evidence="2" type="ORF">PAECIP111802_02513</name>
</gene>
<evidence type="ECO:0000313" key="3">
    <source>
        <dbReference type="Proteomes" id="UP000730618"/>
    </source>
</evidence>
<keyword evidence="3" id="KW-1185">Reference proteome</keyword>